<evidence type="ECO:0000256" key="1">
    <source>
        <dbReference type="SAM" id="MobiDB-lite"/>
    </source>
</evidence>
<feature type="compositionally biased region" description="Basic residues" evidence="1">
    <location>
        <begin position="323"/>
        <end position="333"/>
    </location>
</feature>
<name>A0ABR3R449_9PLEO</name>
<dbReference type="Proteomes" id="UP001521222">
    <property type="component" value="Unassembled WGS sequence"/>
</dbReference>
<organism evidence="2 3">
    <name type="scientific">Nothophoma quercina</name>
    <dbReference type="NCBI Taxonomy" id="749835"/>
    <lineage>
        <taxon>Eukaryota</taxon>
        <taxon>Fungi</taxon>
        <taxon>Dikarya</taxon>
        <taxon>Ascomycota</taxon>
        <taxon>Pezizomycotina</taxon>
        <taxon>Dothideomycetes</taxon>
        <taxon>Pleosporomycetidae</taxon>
        <taxon>Pleosporales</taxon>
        <taxon>Pleosporineae</taxon>
        <taxon>Didymellaceae</taxon>
        <taxon>Nothophoma</taxon>
    </lineage>
</organism>
<accession>A0ABR3R449</accession>
<feature type="region of interest" description="Disordered" evidence="1">
    <location>
        <begin position="233"/>
        <end position="333"/>
    </location>
</feature>
<keyword evidence="3" id="KW-1185">Reference proteome</keyword>
<proteinExistence type="predicted"/>
<sequence>MGRAVRMTAIAKNNAFGAGSPSWNLSFPDGNLTASEILAYLPHWLKSVDVILRLVNHGGRSVTITHLLDKYRIMPTGDYKANSTTVMMHYAMRRAGFDEWTIGTRDEFKTDREYDPNSLYVGDFRPPRLTHPKSAATKQKSKKEQLARNWAADPISFKDLALHVKEHPSGDDALDLTRCVKYALKHPKEEWLFPDDFVKLVKHIGGPLPVSHSHLDNQLFARYDHLYGAHAAARHPAKYNRQSRSRRKRKADTDSEDNTDIEIGCDTEIKSENEVEIKPKSKSKRASKKRSTKRSGSTKKITRQARDSMMAGQVDGSHDAGNGKRRSSRHVKKAPVYVEKDEDATVRSAPCLNYYLMLTTSLGYRDCRRRSHHTAQEAQAQQYPVRRQ</sequence>
<evidence type="ECO:0000313" key="3">
    <source>
        <dbReference type="Proteomes" id="UP001521222"/>
    </source>
</evidence>
<protein>
    <submittedName>
        <fullName evidence="2">Uncharacterized protein</fullName>
    </submittedName>
</protein>
<comment type="caution">
    <text evidence="2">The sequence shown here is derived from an EMBL/GenBank/DDBJ whole genome shotgun (WGS) entry which is preliminary data.</text>
</comment>
<feature type="compositionally biased region" description="Acidic residues" evidence="1">
    <location>
        <begin position="254"/>
        <end position="265"/>
    </location>
</feature>
<evidence type="ECO:0000313" key="2">
    <source>
        <dbReference type="EMBL" id="KAL1599210.1"/>
    </source>
</evidence>
<feature type="compositionally biased region" description="Basic and acidic residues" evidence="1">
    <location>
        <begin position="267"/>
        <end position="279"/>
    </location>
</feature>
<feature type="compositionally biased region" description="Basic residues" evidence="1">
    <location>
        <begin position="233"/>
        <end position="250"/>
    </location>
</feature>
<gene>
    <name evidence="2" type="ORF">SLS59_006662</name>
</gene>
<dbReference type="EMBL" id="JAKIXB020000021">
    <property type="protein sequence ID" value="KAL1599210.1"/>
    <property type="molecule type" value="Genomic_DNA"/>
</dbReference>
<reference evidence="2 3" key="1">
    <citation type="submission" date="2024-02" db="EMBL/GenBank/DDBJ databases">
        <title>De novo assembly and annotation of 12 fungi associated with fruit tree decline syndrome in Ontario, Canada.</title>
        <authorList>
            <person name="Sulman M."/>
            <person name="Ellouze W."/>
            <person name="Ilyukhin E."/>
        </authorList>
    </citation>
    <scope>NUCLEOTIDE SEQUENCE [LARGE SCALE GENOMIC DNA]</scope>
    <source>
        <strain evidence="2 3">M97-236</strain>
    </source>
</reference>
<feature type="compositionally biased region" description="Basic residues" evidence="1">
    <location>
        <begin position="280"/>
        <end position="303"/>
    </location>
</feature>